<dbReference type="PANTHER" id="PTHR43333">
    <property type="entry name" value="2-HACID_DH_C DOMAIN-CONTAINING PROTEIN"/>
    <property type="match status" value="1"/>
</dbReference>
<dbReference type="Proteomes" id="UP001055460">
    <property type="component" value="Plasmid pB"/>
</dbReference>
<dbReference type="SUPFAM" id="SSF51735">
    <property type="entry name" value="NAD(P)-binding Rossmann-fold domains"/>
    <property type="match status" value="1"/>
</dbReference>
<dbReference type="Pfam" id="PF02826">
    <property type="entry name" value="2-Hacid_dh_C"/>
    <property type="match status" value="1"/>
</dbReference>
<dbReference type="AlphaFoldDB" id="A0A9Q8YFQ3"/>
<keyword evidence="4" id="KW-0614">Plasmid</keyword>
<keyword evidence="2" id="KW-0520">NAD</keyword>
<accession>A0A9Q8YFQ3</accession>
<dbReference type="GO" id="GO:0016616">
    <property type="term" value="F:oxidoreductase activity, acting on the CH-OH group of donors, NAD or NADP as acceptor"/>
    <property type="evidence" value="ECO:0007669"/>
    <property type="project" value="UniProtKB-ARBA"/>
</dbReference>
<dbReference type="CDD" id="cd05300">
    <property type="entry name" value="2-Hacid_dh_1"/>
    <property type="match status" value="1"/>
</dbReference>
<dbReference type="InterPro" id="IPR006140">
    <property type="entry name" value="D-isomer_DH_NAD-bd"/>
</dbReference>
<geneLocation type="plasmid" evidence="4 5">
    <name>pB</name>
</geneLocation>
<keyword evidence="1" id="KW-0560">Oxidoreductase</keyword>
<dbReference type="Gene3D" id="3.40.50.720">
    <property type="entry name" value="NAD(P)-binding Rossmann-like Domain"/>
    <property type="match status" value="2"/>
</dbReference>
<evidence type="ECO:0000313" key="4">
    <source>
        <dbReference type="EMBL" id="USJ27706.1"/>
    </source>
</evidence>
<protein>
    <submittedName>
        <fullName evidence="4">D-2-hydroxyacid dehydrogenase</fullName>
    </submittedName>
</protein>
<evidence type="ECO:0000259" key="3">
    <source>
        <dbReference type="Pfam" id="PF02826"/>
    </source>
</evidence>
<dbReference type="InterPro" id="IPR029753">
    <property type="entry name" value="D-isomer_DH_CS"/>
</dbReference>
<dbReference type="RefSeq" id="WP_252161252.1">
    <property type="nucleotide sequence ID" value="NZ_CP098809.1"/>
</dbReference>
<dbReference type="GO" id="GO:0051287">
    <property type="term" value="F:NAD binding"/>
    <property type="evidence" value="ECO:0007669"/>
    <property type="project" value="InterPro"/>
</dbReference>
<evidence type="ECO:0000313" key="5">
    <source>
        <dbReference type="Proteomes" id="UP001055460"/>
    </source>
</evidence>
<evidence type="ECO:0000256" key="2">
    <source>
        <dbReference type="ARBA" id="ARBA00023027"/>
    </source>
</evidence>
<evidence type="ECO:0000256" key="1">
    <source>
        <dbReference type="ARBA" id="ARBA00023002"/>
    </source>
</evidence>
<feature type="domain" description="D-isomer specific 2-hydroxyacid dehydrogenase NAD-binding" evidence="3">
    <location>
        <begin position="143"/>
        <end position="321"/>
    </location>
</feature>
<reference evidence="4" key="1">
    <citation type="submission" date="2022-06" db="EMBL/GenBank/DDBJ databases">
        <title>Physiological and biochemical characterization and genomic elucidation of a strain of the genus Ensifer adhaerens M8 that combines arsenic oxidation and chromium reduction.</title>
        <authorList>
            <person name="Li X."/>
            <person name="Yu c."/>
        </authorList>
    </citation>
    <scope>NUCLEOTIDE SEQUENCE</scope>
    <source>
        <strain evidence="4">M8</strain>
        <plasmid evidence="4">pB</plasmid>
    </source>
</reference>
<dbReference type="PANTHER" id="PTHR43333:SF1">
    <property type="entry name" value="D-ISOMER SPECIFIC 2-HYDROXYACID DEHYDROGENASE NAD-BINDING DOMAIN-CONTAINING PROTEIN"/>
    <property type="match status" value="1"/>
</dbReference>
<sequence length="363" mass="39659">MAERRRYRRCSQVTESEEFNAMQQPSAVPRMSHDRPIKAVLVTLPYTPEELDELRAAVAPAEFIHCSSTDEKGIATALEVVDVAIIAGDLDDRYINAPNLKWVHCDHSGLTKSARPEVFEKGLLVTGAAGRSAAALAQHAFYFALALTYDAKQLIEMQSAHVWRGIPGYGEKLGLAGKTLGIVGYGQTGVEMAALGKAFQMKVIAYNRSVVSAPSNVDLMLCSERGDSIDQLVEEADVIMLATQLTDVTYHMFSTRQFAKMKHTALIINMARGLVIDEAALLEALRSGEIAGAGLDVFSKEPLPADSALWDQPNVLITPHMTPGLPDKRRRSINMILDNIGRYLSGEPMLNALSAKDMFTPKS</sequence>
<dbReference type="EMBL" id="CP098809">
    <property type="protein sequence ID" value="USJ27706.1"/>
    <property type="molecule type" value="Genomic_DNA"/>
</dbReference>
<gene>
    <name evidence="4" type="ORF">NE863_27740</name>
</gene>
<dbReference type="SUPFAM" id="SSF52283">
    <property type="entry name" value="Formate/glycerate dehydrogenase catalytic domain-like"/>
    <property type="match status" value="1"/>
</dbReference>
<name>A0A9Q8YFQ3_ENSAD</name>
<proteinExistence type="predicted"/>
<dbReference type="PROSITE" id="PS00671">
    <property type="entry name" value="D_2_HYDROXYACID_DH_3"/>
    <property type="match status" value="1"/>
</dbReference>
<organism evidence="4 5">
    <name type="scientific">Ensifer adhaerens</name>
    <name type="common">Sinorhizobium morelense</name>
    <dbReference type="NCBI Taxonomy" id="106592"/>
    <lineage>
        <taxon>Bacteria</taxon>
        <taxon>Pseudomonadati</taxon>
        <taxon>Pseudomonadota</taxon>
        <taxon>Alphaproteobacteria</taxon>
        <taxon>Hyphomicrobiales</taxon>
        <taxon>Rhizobiaceae</taxon>
        <taxon>Sinorhizobium/Ensifer group</taxon>
        <taxon>Ensifer</taxon>
    </lineage>
</organism>
<dbReference type="InterPro" id="IPR036291">
    <property type="entry name" value="NAD(P)-bd_dom_sf"/>
</dbReference>